<evidence type="ECO:0000256" key="7">
    <source>
        <dbReference type="SAM" id="Phobius"/>
    </source>
</evidence>
<feature type="domain" description="ABC3 transporter permease C-terminal" evidence="8">
    <location>
        <begin position="66"/>
        <end position="179"/>
    </location>
</feature>
<organism evidence="9 10">
    <name type="scientific">Kribbella hippodromi</name>
    <dbReference type="NCBI Taxonomy" id="434347"/>
    <lineage>
        <taxon>Bacteria</taxon>
        <taxon>Bacillati</taxon>
        <taxon>Actinomycetota</taxon>
        <taxon>Actinomycetes</taxon>
        <taxon>Propionibacteriales</taxon>
        <taxon>Kribbellaceae</taxon>
        <taxon>Kribbella</taxon>
    </lineage>
</organism>
<evidence type="ECO:0000256" key="3">
    <source>
        <dbReference type="ARBA" id="ARBA00022692"/>
    </source>
</evidence>
<feature type="transmembrane region" description="Helical" evidence="7">
    <location>
        <begin position="418"/>
        <end position="439"/>
    </location>
</feature>
<feature type="transmembrane region" description="Helical" evidence="7">
    <location>
        <begin position="332"/>
        <end position="356"/>
    </location>
</feature>
<feature type="domain" description="ABC3 transporter permease C-terminal" evidence="8">
    <location>
        <begin position="333"/>
        <end position="444"/>
    </location>
</feature>
<sequence length="454" mass="45559">MTMLGLALRSVRYRLGGFVATFVNVFLGAMTLMAFASLYDSAAGPGVSAADKTSLTTISGVVGGWGLVIVAFGVASTMSLSVRQRQAELALLKAAGATPAQVGLMVIGEGVLVSVAACLVAIVPAILVGSALLAALVSSGQIAESVSFRFGAVALGGGLAVTLIASVLATVVTSRRAGRVSAREALVQASIEPPRLGRRRVILGLVLLVVGVSCAVTTTTVADAEGFLTMSLAGQSGIATAIGLALLSPALLRAAVALVQGPIGLFSGAPGELAASNVRQRTKPIAAITMPVIVFTSVAIETFYIQEIQNAANKAIGLQLSLDDKGVQTLNFVIVAMIAAFAGIIVVNNCVATMIARRREFGLARLLGATRTQVLGMVAVESVIALVAGVVLGTVAAALAVGAYLAARSDALTTGPGAGIYLGVVATITVLTIGASLLATRTALAAPAVEATAR</sequence>
<comment type="caution">
    <text evidence="9">The sequence shown here is derived from an EMBL/GenBank/DDBJ whole genome shotgun (WGS) entry which is preliminary data.</text>
</comment>
<evidence type="ECO:0000259" key="8">
    <source>
        <dbReference type="Pfam" id="PF02687"/>
    </source>
</evidence>
<dbReference type="InterPro" id="IPR003838">
    <property type="entry name" value="ABC3_permease_C"/>
</dbReference>
<feature type="transmembrane region" description="Helical" evidence="7">
    <location>
        <begin position="12"/>
        <end position="35"/>
    </location>
</feature>
<feature type="transmembrane region" description="Helical" evidence="7">
    <location>
        <begin position="55"/>
        <end position="75"/>
    </location>
</feature>
<gene>
    <name evidence="9" type="ORF">GCM10009804_32510</name>
</gene>
<reference evidence="9 10" key="1">
    <citation type="journal article" date="2019" name="Int. J. Syst. Evol. Microbiol.">
        <title>The Global Catalogue of Microorganisms (GCM) 10K type strain sequencing project: providing services to taxonomists for standard genome sequencing and annotation.</title>
        <authorList>
            <consortium name="The Broad Institute Genomics Platform"/>
            <consortium name="The Broad Institute Genome Sequencing Center for Infectious Disease"/>
            <person name="Wu L."/>
            <person name="Ma J."/>
        </authorList>
    </citation>
    <scope>NUCLEOTIDE SEQUENCE [LARGE SCALE GENOMIC DNA]</scope>
    <source>
        <strain evidence="9 10">JCM 15572</strain>
    </source>
</reference>
<accession>A0ABN2D9Z3</accession>
<keyword evidence="3 7" id="KW-0812">Transmembrane</keyword>
<feature type="transmembrane region" description="Helical" evidence="7">
    <location>
        <begin position="111"/>
        <end position="136"/>
    </location>
</feature>
<proteinExistence type="inferred from homology"/>
<keyword evidence="2" id="KW-1003">Cell membrane</keyword>
<keyword evidence="4 7" id="KW-1133">Transmembrane helix</keyword>
<evidence type="ECO:0000256" key="4">
    <source>
        <dbReference type="ARBA" id="ARBA00022989"/>
    </source>
</evidence>
<name>A0ABN2D9Z3_9ACTN</name>
<comment type="subcellular location">
    <subcellularLocation>
        <location evidence="1">Cell membrane</location>
        <topology evidence="1">Multi-pass membrane protein</topology>
    </subcellularLocation>
</comment>
<feature type="transmembrane region" description="Helical" evidence="7">
    <location>
        <begin position="201"/>
        <end position="221"/>
    </location>
</feature>
<dbReference type="PANTHER" id="PTHR30572">
    <property type="entry name" value="MEMBRANE COMPONENT OF TRANSPORTER-RELATED"/>
    <property type="match status" value="1"/>
</dbReference>
<evidence type="ECO:0000256" key="2">
    <source>
        <dbReference type="ARBA" id="ARBA00022475"/>
    </source>
</evidence>
<dbReference type="Proteomes" id="UP001501705">
    <property type="component" value="Unassembled WGS sequence"/>
</dbReference>
<evidence type="ECO:0000313" key="9">
    <source>
        <dbReference type="EMBL" id="GAA1573392.1"/>
    </source>
</evidence>
<dbReference type="PANTHER" id="PTHR30572:SF4">
    <property type="entry name" value="ABC TRANSPORTER PERMEASE YTRF"/>
    <property type="match status" value="1"/>
</dbReference>
<dbReference type="EMBL" id="BAAAPH010000009">
    <property type="protein sequence ID" value="GAA1573392.1"/>
    <property type="molecule type" value="Genomic_DNA"/>
</dbReference>
<evidence type="ECO:0000256" key="1">
    <source>
        <dbReference type="ARBA" id="ARBA00004651"/>
    </source>
</evidence>
<dbReference type="RefSeq" id="WP_344234354.1">
    <property type="nucleotide sequence ID" value="NZ_BAAAPH010000009.1"/>
</dbReference>
<comment type="similarity">
    <text evidence="6">Belongs to the ABC-4 integral membrane protein family.</text>
</comment>
<dbReference type="InterPro" id="IPR050250">
    <property type="entry name" value="Macrolide_Exporter_MacB"/>
</dbReference>
<evidence type="ECO:0000256" key="5">
    <source>
        <dbReference type="ARBA" id="ARBA00023136"/>
    </source>
</evidence>
<feature type="transmembrane region" description="Helical" evidence="7">
    <location>
        <begin position="285"/>
        <end position="305"/>
    </location>
</feature>
<keyword evidence="5 7" id="KW-0472">Membrane</keyword>
<evidence type="ECO:0000313" key="10">
    <source>
        <dbReference type="Proteomes" id="UP001501705"/>
    </source>
</evidence>
<keyword evidence="10" id="KW-1185">Reference proteome</keyword>
<feature type="transmembrane region" description="Helical" evidence="7">
    <location>
        <begin position="377"/>
        <end position="406"/>
    </location>
</feature>
<dbReference type="Pfam" id="PF02687">
    <property type="entry name" value="FtsX"/>
    <property type="match status" value="2"/>
</dbReference>
<evidence type="ECO:0000256" key="6">
    <source>
        <dbReference type="ARBA" id="ARBA00038076"/>
    </source>
</evidence>
<feature type="transmembrane region" description="Helical" evidence="7">
    <location>
        <begin position="148"/>
        <end position="173"/>
    </location>
</feature>
<protein>
    <submittedName>
        <fullName evidence="9">ABC transporter permease</fullName>
    </submittedName>
</protein>